<reference evidence="1 3" key="1">
    <citation type="submission" date="2018-08" db="EMBL/GenBank/DDBJ databases">
        <title>Genomic investigation of the strawberry pathogen Phytophthora fragariae indicates pathogenicity is determined by transcriptional variation in three key races.</title>
        <authorList>
            <person name="Adams T.M."/>
            <person name="Armitage A.D."/>
            <person name="Sobczyk M.K."/>
            <person name="Bates H.J."/>
            <person name="Dunwell J.M."/>
            <person name="Nellist C.F."/>
            <person name="Harrison R.J."/>
        </authorList>
    </citation>
    <scope>NUCLEOTIDE SEQUENCE [LARGE SCALE GENOMIC DNA]</scope>
    <source>
        <strain evidence="2 4">BC-23</strain>
        <strain evidence="1 3">NOV-5</strain>
    </source>
</reference>
<dbReference type="EMBL" id="QXGC01004488">
    <property type="protein sequence ID" value="KAE9169148.1"/>
    <property type="molecule type" value="Genomic_DNA"/>
</dbReference>
<evidence type="ECO:0000313" key="2">
    <source>
        <dbReference type="EMBL" id="KAE9169148.1"/>
    </source>
</evidence>
<accession>A0A6A3QCI8</accession>
<gene>
    <name evidence="2" type="ORF">PF004_g28280</name>
    <name evidence="1" type="ORF">PF006_g28767</name>
</gene>
<evidence type="ECO:0000313" key="3">
    <source>
        <dbReference type="Proteomes" id="UP000440732"/>
    </source>
</evidence>
<name>A0A6A3QCI8_9STRA</name>
<comment type="caution">
    <text evidence="1">The sequence shown here is derived from an EMBL/GenBank/DDBJ whole genome shotgun (WGS) entry which is preliminary data.</text>
</comment>
<dbReference type="EMBL" id="QXGA01004456">
    <property type="protein sequence ID" value="KAE9073306.1"/>
    <property type="molecule type" value="Genomic_DNA"/>
</dbReference>
<evidence type="ECO:0000313" key="4">
    <source>
        <dbReference type="Proteomes" id="UP000476176"/>
    </source>
</evidence>
<sequence>MSSGYGVAESVKGLFGLSSDRAVTCPAEATGASKSQ</sequence>
<protein>
    <submittedName>
        <fullName evidence="1">Uncharacterized protein</fullName>
    </submittedName>
</protein>
<organism evidence="1 3">
    <name type="scientific">Phytophthora fragariae</name>
    <dbReference type="NCBI Taxonomy" id="53985"/>
    <lineage>
        <taxon>Eukaryota</taxon>
        <taxon>Sar</taxon>
        <taxon>Stramenopiles</taxon>
        <taxon>Oomycota</taxon>
        <taxon>Peronosporomycetes</taxon>
        <taxon>Peronosporales</taxon>
        <taxon>Peronosporaceae</taxon>
        <taxon>Phytophthora</taxon>
    </lineage>
</organism>
<dbReference type="AlphaFoldDB" id="A0A6A3QCI8"/>
<dbReference type="Proteomes" id="UP000440732">
    <property type="component" value="Unassembled WGS sequence"/>
</dbReference>
<evidence type="ECO:0000313" key="1">
    <source>
        <dbReference type="EMBL" id="KAE9073306.1"/>
    </source>
</evidence>
<dbReference type="Proteomes" id="UP000476176">
    <property type="component" value="Unassembled WGS sequence"/>
</dbReference>
<proteinExistence type="predicted"/>